<dbReference type="STRING" id="1318466.BN85407960"/>
<dbReference type="CDD" id="cd02440">
    <property type="entry name" value="AdoMet_MTases"/>
    <property type="match status" value="1"/>
</dbReference>
<dbReference type="OrthoDB" id="9804590at2"/>
<dbReference type="Pfam" id="PF05958">
    <property type="entry name" value="tRNA_U5-meth_tr"/>
    <property type="match status" value="1"/>
</dbReference>
<keyword evidence="2 4" id="KW-0808">Transferase</keyword>
<comment type="similarity">
    <text evidence="4">Belongs to the class I-like SAM-binding methyltransferase superfamily. RNA M5U methyltransferase family.</text>
</comment>
<organism evidence="6 7">
    <name type="scientific">Alteracholeplasma palmae (strain ATCC 49389 / J233)</name>
    <name type="common">Acholeplasma palmae</name>
    <dbReference type="NCBI Taxonomy" id="1318466"/>
    <lineage>
        <taxon>Bacteria</taxon>
        <taxon>Bacillati</taxon>
        <taxon>Mycoplasmatota</taxon>
        <taxon>Mollicutes</taxon>
        <taxon>Acholeplasmatales</taxon>
        <taxon>Acholeplasmataceae</taxon>
        <taxon>Acholeplasma</taxon>
    </lineage>
</organism>
<dbReference type="AlphaFoldDB" id="U4KKZ0"/>
<name>U4KKZ0_ALTPJ</name>
<keyword evidence="1 4" id="KW-0489">Methyltransferase</keyword>
<dbReference type="EMBL" id="FO681347">
    <property type="protein sequence ID" value="CCV64373.1"/>
    <property type="molecule type" value="Genomic_DNA"/>
</dbReference>
<dbReference type="PROSITE" id="PS01230">
    <property type="entry name" value="TRMA_1"/>
    <property type="match status" value="1"/>
</dbReference>
<feature type="binding site" evidence="4">
    <location>
        <position position="317"/>
    </location>
    <ligand>
        <name>S-adenosyl-L-methionine</name>
        <dbReference type="ChEBI" id="CHEBI:59789"/>
    </ligand>
</feature>
<proteinExistence type="inferred from homology"/>
<dbReference type="PROSITE" id="PS51687">
    <property type="entry name" value="SAM_MT_RNA_M5U"/>
    <property type="match status" value="1"/>
</dbReference>
<evidence type="ECO:0000256" key="5">
    <source>
        <dbReference type="PROSITE-ProRule" id="PRU10015"/>
    </source>
</evidence>
<dbReference type="KEGG" id="apal:BN85407960"/>
<evidence type="ECO:0000256" key="4">
    <source>
        <dbReference type="PROSITE-ProRule" id="PRU01024"/>
    </source>
</evidence>
<accession>U4KKZ0</accession>
<dbReference type="InterPro" id="IPR010280">
    <property type="entry name" value="U5_MeTrfase_fam"/>
</dbReference>
<sequence length="386" mass="44665">MNKIVVQFDDSSFDMHKSSPFENMPYKKQLEVKDEYLKQLFKEVNYDLSQHHIVENPSPEFYRHKVILSAVNIKKNNKFELKLGLFIEGSKQIDPKINHHIQDKEINDALIKIEKILLKYKIRAHNRFEPKGTLKHVLMRKSASTGKMLLVLVTQSTLLPNHKLIVKDIISECPNIMTVVQNIQDRETPVVLGDKDKILYGKGYIYDEIDGIEFRIHYKSFYQVNPYQMKNLYHYALEQANLNKNDMVVDTYSGIGTITLLASVKAKQVIGIEVNQNAVLDAKFNQVLNNIENVEFICDDVERSLVNIKQIDTLIMDPSRDGASRNFLETVLRIKPKKIVYISCDPKTQIRDLKSLLNDYEIKSVQGFDMFSYTAHVENVVLLSLK</sequence>
<dbReference type="NCBIfam" id="TIGR00479">
    <property type="entry name" value="rumA"/>
    <property type="match status" value="1"/>
</dbReference>
<feature type="binding site" evidence="4">
    <location>
        <position position="252"/>
    </location>
    <ligand>
        <name>S-adenosyl-L-methionine</name>
        <dbReference type="ChEBI" id="CHEBI:59789"/>
    </ligand>
</feature>
<dbReference type="HOGENOM" id="CLU_014689_7_2_14"/>
<feature type="binding site" evidence="4">
    <location>
        <position position="223"/>
    </location>
    <ligand>
        <name>S-adenosyl-L-methionine</name>
        <dbReference type="ChEBI" id="CHEBI:59789"/>
    </ligand>
</feature>
<feature type="active site" description="Nucleophile" evidence="4">
    <location>
        <position position="344"/>
    </location>
</feature>
<evidence type="ECO:0000256" key="3">
    <source>
        <dbReference type="ARBA" id="ARBA00022691"/>
    </source>
</evidence>
<evidence type="ECO:0000256" key="2">
    <source>
        <dbReference type="ARBA" id="ARBA00022679"/>
    </source>
</evidence>
<keyword evidence="3 4" id="KW-0949">S-adenosyl-L-methionine</keyword>
<dbReference type="PANTHER" id="PTHR11061">
    <property type="entry name" value="RNA M5U METHYLTRANSFERASE"/>
    <property type="match status" value="1"/>
</dbReference>
<reference evidence="6 7" key="1">
    <citation type="journal article" date="2013" name="J. Mol. Microbiol. Biotechnol.">
        <title>Analysis of the Complete Genomes of Acholeplasma brassicae , A. palmae and A. laidlawii and Their Comparison to the Obligate Parasites from ' Candidatus Phytoplasma'.</title>
        <authorList>
            <person name="Kube M."/>
            <person name="Siewert C."/>
            <person name="Migdoll A.M."/>
            <person name="Duduk B."/>
            <person name="Holz S."/>
            <person name="Rabus R."/>
            <person name="Seemuller E."/>
            <person name="Mitrovic J."/>
            <person name="Muller I."/>
            <person name="Buttner C."/>
            <person name="Reinhardt R."/>
        </authorList>
    </citation>
    <scope>NUCLEOTIDE SEQUENCE [LARGE SCALE GENOMIC DNA]</scope>
    <source>
        <strain evidence="6 7">J233</strain>
    </source>
</reference>
<evidence type="ECO:0000313" key="7">
    <source>
        <dbReference type="Proteomes" id="UP000032740"/>
    </source>
</evidence>
<dbReference type="SUPFAM" id="SSF53335">
    <property type="entry name" value="S-adenosyl-L-methionine-dependent methyltransferases"/>
    <property type="match status" value="1"/>
</dbReference>
<gene>
    <name evidence="6" type="primary">rumA</name>
    <name evidence="6" type="ORF">BN85407960</name>
</gene>
<dbReference type="InterPro" id="IPR029063">
    <property type="entry name" value="SAM-dependent_MTases_sf"/>
</dbReference>
<evidence type="ECO:0000256" key="1">
    <source>
        <dbReference type="ARBA" id="ARBA00022603"/>
    </source>
</evidence>
<feature type="active site" evidence="5">
    <location>
        <position position="344"/>
    </location>
</feature>
<dbReference type="InterPro" id="IPR030390">
    <property type="entry name" value="MeTrfase_TrmA_AS"/>
</dbReference>
<protein>
    <submittedName>
        <fullName evidence="6">Putative 23S rRNA (Uracil-5-)-methyltransferase RumA</fullName>
    </submittedName>
</protein>
<dbReference type="RefSeq" id="WP_026659293.1">
    <property type="nucleotide sequence ID" value="NC_022538.1"/>
</dbReference>
<dbReference type="Gene3D" id="2.40.50.1070">
    <property type="match status" value="1"/>
</dbReference>
<dbReference type="GO" id="GO:0070041">
    <property type="term" value="F:rRNA (uridine-C5-)-methyltransferase activity"/>
    <property type="evidence" value="ECO:0007669"/>
    <property type="project" value="TreeGrafter"/>
</dbReference>
<evidence type="ECO:0000313" key="6">
    <source>
        <dbReference type="EMBL" id="CCV64373.1"/>
    </source>
</evidence>
<feature type="binding site" evidence="4">
    <location>
        <position position="273"/>
    </location>
    <ligand>
        <name>S-adenosyl-L-methionine</name>
        <dbReference type="ChEBI" id="CHEBI:59789"/>
    </ligand>
</feature>
<dbReference type="Proteomes" id="UP000032740">
    <property type="component" value="Chromosome"/>
</dbReference>
<keyword evidence="7" id="KW-1185">Reference proteome</keyword>
<dbReference type="PANTHER" id="PTHR11061:SF30">
    <property type="entry name" value="TRNA (URACIL(54)-C(5))-METHYLTRANSFERASE"/>
    <property type="match status" value="1"/>
</dbReference>
<dbReference type="GO" id="GO:0070475">
    <property type="term" value="P:rRNA base methylation"/>
    <property type="evidence" value="ECO:0007669"/>
    <property type="project" value="TreeGrafter"/>
</dbReference>
<dbReference type="Gene3D" id="3.40.50.150">
    <property type="entry name" value="Vaccinia Virus protein VP39"/>
    <property type="match status" value="1"/>
</dbReference>